<dbReference type="AlphaFoldDB" id="A0A165F5K0"/>
<gene>
    <name evidence="3" type="ORF">CALCODRAFT_422805</name>
</gene>
<dbReference type="EMBL" id="KV423981">
    <property type="protein sequence ID" value="KZT56236.1"/>
    <property type="molecule type" value="Genomic_DNA"/>
</dbReference>
<reference evidence="3 4" key="1">
    <citation type="journal article" date="2016" name="Mol. Biol. Evol.">
        <title>Comparative Genomics of Early-Diverging Mushroom-Forming Fungi Provides Insights into the Origins of Lignocellulose Decay Capabilities.</title>
        <authorList>
            <person name="Nagy L.G."/>
            <person name="Riley R."/>
            <person name="Tritt A."/>
            <person name="Adam C."/>
            <person name="Daum C."/>
            <person name="Floudas D."/>
            <person name="Sun H."/>
            <person name="Yadav J.S."/>
            <person name="Pangilinan J."/>
            <person name="Larsson K.H."/>
            <person name="Matsuura K."/>
            <person name="Barry K."/>
            <person name="Labutti K."/>
            <person name="Kuo R."/>
            <person name="Ohm R.A."/>
            <person name="Bhattacharya S.S."/>
            <person name="Shirouzu T."/>
            <person name="Yoshinaga Y."/>
            <person name="Martin F.M."/>
            <person name="Grigoriev I.V."/>
            <person name="Hibbett D.S."/>
        </authorList>
    </citation>
    <scope>NUCLEOTIDE SEQUENCE [LARGE SCALE GENOMIC DNA]</scope>
    <source>
        <strain evidence="3 4">HHB12733</strain>
    </source>
</reference>
<dbReference type="PANTHER" id="PTHR11926:SF774">
    <property type="entry name" value="UDP-GLYCOSYLTRANSFERASE 85A1-RELATED"/>
    <property type="match status" value="1"/>
</dbReference>
<protein>
    <submittedName>
        <fullName evidence="3">Glycosyltransferase family 1 protein</fullName>
    </submittedName>
</protein>
<dbReference type="InterPro" id="IPR002213">
    <property type="entry name" value="UDP_glucos_trans"/>
</dbReference>
<evidence type="ECO:0000313" key="3">
    <source>
        <dbReference type="EMBL" id="KZT56236.1"/>
    </source>
</evidence>
<dbReference type="OrthoDB" id="5835829at2759"/>
<dbReference type="Proteomes" id="UP000076842">
    <property type="component" value="Unassembled WGS sequence"/>
</dbReference>
<accession>A0A165F5K0</accession>
<dbReference type="SUPFAM" id="SSF53756">
    <property type="entry name" value="UDP-Glycosyltransferase/glycogen phosphorylase"/>
    <property type="match status" value="1"/>
</dbReference>
<evidence type="ECO:0000256" key="1">
    <source>
        <dbReference type="ARBA" id="ARBA00009995"/>
    </source>
</evidence>
<dbReference type="PANTHER" id="PTHR11926">
    <property type="entry name" value="GLUCOSYL/GLUCURONOSYL TRANSFERASES"/>
    <property type="match status" value="1"/>
</dbReference>
<sequence>EHGPNCALYISFGSIFFPPEAHARILLETLLTLEKPMPFVMALSAGSLPEELTTVLAASGRGIVVPWAPQQTILSHPGLGWILTHCGGGGTFESLSSGVPVIAWPFTGDQPQHALWISEVLDTGFELIQVRTGAPGLPAMRGDLAAGGTQIVGTEAAVREELESVLRAAQGEDGLRKRENAHRVRDMILNAVRKGGSAERALGEL</sequence>
<keyword evidence="4" id="KW-1185">Reference proteome</keyword>
<name>A0A165F5K0_9BASI</name>
<dbReference type="Gene3D" id="3.40.50.2000">
    <property type="entry name" value="Glycogen Phosphorylase B"/>
    <property type="match status" value="1"/>
</dbReference>
<feature type="non-terminal residue" evidence="3">
    <location>
        <position position="205"/>
    </location>
</feature>
<dbReference type="InParanoid" id="A0A165F5K0"/>
<dbReference type="GO" id="GO:0080044">
    <property type="term" value="F:quercetin 7-O-glucosyltransferase activity"/>
    <property type="evidence" value="ECO:0007669"/>
    <property type="project" value="TreeGrafter"/>
</dbReference>
<evidence type="ECO:0000313" key="4">
    <source>
        <dbReference type="Proteomes" id="UP000076842"/>
    </source>
</evidence>
<comment type="similarity">
    <text evidence="1">Belongs to the UDP-glycosyltransferase family.</text>
</comment>
<dbReference type="STRING" id="1353952.A0A165F5K0"/>
<evidence type="ECO:0000256" key="2">
    <source>
        <dbReference type="ARBA" id="ARBA00022679"/>
    </source>
</evidence>
<organism evidence="3 4">
    <name type="scientific">Calocera cornea HHB12733</name>
    <dbReference type="NCBI Taxonomy" id="1353952"/>
    <lineage>
        <taxon>Eukaryota</taxon>
        <taxon>Fungi</taxon>
        <taxon>Dikarya</taxon>
        <taxon>Basidiomycota</taxon>
        <taxon>Agaricomycotina</taxon>
        <taxon>Dacrymycetes</taxon>
        <taxon>Dacrymycetales</taxon>
        <taxon>Dacrymycetaceae</taxon>
        <taxon>Calocera</taxon>
    </lineage>
</organism>
<keyword evidence="2 3" id="KW-0808">Transferase</keyword>
<dbReference type="Pfam" id="PF00201">
    <property type="entry name" value="UDPGT"/>
    <property type="match status" value="1"/>
</dbReference>
<feature type="non-terminal residue" evidence="3">
    <location>
        <position position="1"/>
    </location>
</feature>
<proteinExistence type="inferred from homology"/>
<dbReference type="GO" id="GO:0080043">
    <property type="term" value="F:quercetin 3-O-glucosyltransferase activity"/>
    <property type="evidence" value="ECO:0007669"/>
    <property type="project" value="TreeGrafter"/>
</dbReference>